<evidence type="ECO:0000256" key="1">
    <source>
        <dbReference type="SAM" id="MobiDB-lite"/>
    </source>
</evidence>
<proteinExistence type="predicted"/>
<organism evidence="2 3">
    <name type="scientific">Monosporascus ibericus</name>
    <dbReference type="NCBI Taxonomy" id="155417"/>
    <lineage>
        <taxon>Eukaryota</taxon>
        <taxon>Fungi</taxon>
        <taxon>Dikarya</taxon>
        <taxon>Ascomycota</taxon>
        <taxon>Pezizomycotina</taxon>
        <taxon>Sordariomycetes</taxon>
        <taxon>Xylariomycetidae</taxon>
        <taxon>Xylariales</taxon>
        <taxon>Xylariales incertae sedis</taxon>
        <taxon>Monosporascus</taxon>
    </lineage>
</organism>
<accession>A0A4Q4T3N6</accession>
<protein>
    <submittedName>
        <fullName evidence="2">Uncharacterized protein</fullName>
    </submittedName>
</protein>
<comment type="caution">
    <text evidence="2">The sequence shown here is derived from an EMBL/GenBank/DDBJ whole genome shotgun (WGS) entry which is preliminary data.</text>
</comment>
<keyword evidence="3" id="KW-1185">Reference proteome</keyword>
<sequence>MPARAVPCCRCLAALAAWKDGAAPVCRDGNSAVTKKCRGCRDLGKPCIGPSGLLKARAIALRAAIAAHPSVRPAAVKEAQAAVRQVHQARRDAAARPARERAERQGSSGAAAEKAAAAANKTAAAAEKTAAAVEKIAMELQQLRGEVAGPAELYRKTHEATVEAPHHSEVEKGWVPATWET</sequence>
<dbReference type="OrthoDB" id="4777210at2759"/>
<evidence type="ECO:0000313" key="2">
    <source>
        <dbReference type="EMBL" id="RYO99286.1"/>
    </source>
</evidence>
<name>A0A4Q4T3N6_9PEZI</name>
<dbReference type="Proteomes" id="UP000293360">
    <property type="component" value="Unassembled WGS sequence"/>
</dbReference>
<evidence type="ECO:0000313" key="3">
    <source>
        <dbReference type="Proteomes" id="UP000293360"/>
    </source>
</evidence>
<reference evidence="2 3" key="1">
    <citation type="submission" date="2018-06" db="EMBL/GenBank/DDBJ databases">
        <title>Complete Genomes of Monosporascus.</title>
        <authorList>
            <person name="Robinson A.J."/>
            <person name="Natvig D.O."/>
        </authorList>
    </citation>
    <scope>NUCLEOTIDE SEQUENCE [LARGE SCALE GENOMIC DNA]</scope>
    <source>
        <strain evidence="2 3">CBS 110550</strain>
    </source>
</reference>
<feature type="compositionally biased region" description="Basic and acidic residues" evidence="1">
    <location>
        <begin position="89"/>
        <end position="104"/>
    </location>
</feature>
<feature type="region of interest" description="Disordered" evidence="1">
    <location>
        <begin position="86"/>
        <end position="114"/>
    </location>
</feature>
<dbReference type="AlphaFoldDB" id="A0A4Q4T3N6"/>
<gene>
    <name evidence="2" type="ORF">DL764_006856</name>
</gene>
<dbReference type="EMBL" id="QJNU01000427">
    <property type="protein sequence ID" value="RYO99286.1"/>
    <property type="molecule type" value="Genomic_DNA"/>
</dbReference>